<protein>
    <submittedName>
        <fullName evidence="2">Uncharacterized protein</fullName>
    </submittedName>
</protein>
<feature type="transmembrane region" description="Helical" evidence="1">
    <location>
        <begin position="102"/>
        <end position="120"/>
    </location>
</feature>
<dbReference type="OrthoDB" id="10344829at2759"/>
<evidence type="ECO:0000256" key="1">
    <source>
        <dbReference type="SAM" id="Phobius"/>
    </source>
</evidence>
<reference evidence="2" key="1">
    <citation type="submission" date="2020-08" db="EMBL/GenBank/DDBJ databases">
        <title>Multicomponent nature underlies the extraordinary mechanical properties of spider dragline silk.</title>
        <authorList>
            <person name="Kono N."/>
            <person name="Nakamura H."/>
            <person name="Mori M."/>
            <person name="Yoshida Y."/>
            <person name="Ohtoshi R."/>
            <person name="Malay A.D."/>
            <person name="Moran D.A.P."/>
            <person name="Tomita M."/>
            <person name="Numata K."/>
            <person name="Arakawa K."/>
        </authorList>
    </citation>
    <scope>NUCLEOTIDE SEQUENCE</scope>
</reference>
<dbReference type="AlphaFoldDB" id="A0A8X6TFI5"/>
<keyword evidence="1" id="KW-0472">Membrane</keyword>
<gene>
    <name evidence="2" type="ORF">NPIL_644701</name>
</gene>
<comment type="caution">
    <text evidence="2">The sequence shown here is derived from an EMBL/GenBank/DDBJ whole genome shotgun (WGS) entry which is preliminary data.</text>
</comment>
<dbReference type="Proteomes" id="UP000887013">
    <property type="component" value="Unassembled WGS sequence"/>
</dbReference>
<keyword evidence="1" id="KW-1133">Transmembrane helix</keyword>
<evidence type="ECO:0000313" key="3">
    <source>
        <dbReference type="Proteomes" id="UP000887013"/>
    </source>
</evidence>
<sequence>MTLYSSCVMYFSLNVMIAPAAFRDPLQQLSTHCLFLNTFTLFIAMTTSASMVPEASAEVASIALTIPDDNERLTFKHLRFIMTMERELVLTVWKITPVKRNFIFGIAGILFTYTLMLYTLNPIK</sequence>
<name>A0A8X6TFI5_NEPPI</name>
<evidence type="ECO:0000313" key="2">
    <source>
        <dbReference type="EMBL" id="GFT03729.1"/>
    </source>
</evidence>
<keyword evidence="3" id="KW-1185">Reference proteome</keyword>
<organism evidence="2 3">
    <name type="scientific">Nephila pilipes</name>
    <name type="common">Giant wood spider</name>
    <name type="synonym">Nephila maculata</name>
    <dbReference type="NCBI Taxonomy" id="299642"/>
    <lineage>
        <taxon>Eukaryota</taxon>
        <taxon>Metazoa</taxon>
        <taxon>Ecdysozoa</taxon>
        <taxon>Arthropoda</taxon>
        <taxon>Chelicerata</taxon>
        <taxon>Arachnida</taxon>
        <taxon>Araneae</taxon>
        <taxon>Araneomorphae</taxon>
        <taxon>Entelegynae</taxon>
        <taxon>Araneoidea</taxon>
        <taxon>Nephilidae</taxon>
        <taxon>Nephila</taxon>
    </lineage>
</organism>
<accession>A0A8X6TFI5</accession>
<keyword evidence="1" id="KW-0812">Transmembrane</keyword>
<proteinExistence type="predicted"/>
<dbReference type="EMBL" id="BMAW01102332">
    <property type="protein sequence ID" value="GFT03729.1"/>
    <property type="molecule type" value="Genomic_DNA"/>
</dbReference>